<dbReference type="Pfam" id="PF14598">
    <property type="entry name" value="PAS_11"/>
    <property type="match status" value="1"/>
</dbReference>
<feature type="domain" description="BHLH" evidence="10">
    <location>
        <begin position="85"/>
        <end position="138"/>
    </location>
</feature>
<dbReference type="RefSeq" id="XP_022668134.1">
    <property type="nucleotide sequence ID" value="XM_022812399.1"/>
</dbReference>
<feature type="region of interest" description="Disordered" evidence="8">
    <location>
        <begin position="54"/>
        <end position="79"/>
    </location>
</feature>
<dbReference type="GO" id="GO:0005667">
    <property type="term" value="C:transcription regulator complex"/>
    <property type="evidence" value="ECO:0007669"/>
    <property type="project" value="InterPro"/>
</dbReference>
<dbReference type="InterPro" id="IPR001067">
    <property type="entry name" value="Nuc_translocat"/>
</dbReference>
<evidence type="ECO:0000256" key="5">
    <source>
        <dbReference type="ARBA" id="ARBA00023163"/>
    </source>
</evidence>
<feature type="compositionally biased region" description="Low complexity" evidence="8">
    <location>
        <begin position="553"/>
        <end position="580"/>
    </location>
</feature>
<dbReference type="SMART" id="SM00353">
    <property type="entry name" value="HLH"/>
    <property type="match status" value="1"/>
</dbReference>
<feature type="compositionally biased region" description="Gly residues" evidence="8">
    <location>
        <begin position="284"/>
        <end position="294"/>
    </location>
</feature>
<dbReference type="PROSITE" id="PS50112">
    <property type="entry name" value="PAS"/>
    <property type="match status" value="2"/>
</dbReference>
<feature type="domain" description="PAS" evidence="9">
    <location>
        <begin position="367"/>
        <end position="416"/>
    </location>
</feature>
<evidence type="ECO:0000313" key="11">
    <source>
        <dbReference type="EnsemblMetazoa" id="XP_022668133"/>
    </source>
</evidence>
<evidence type="ECO:0000256" key="7">
    <source>
        <dbReference type="ARBA" id="ARBA00073216"/>
    </source>
</evidence>
<keyword evidence="5" id="KW-0804">Transcription</keyword>
<dbReference type="PANTHER" id="PTHR23042">
    <property type="entry name" value="CIRCADIAN PROTEIN CLOCK/ARNT/BMAL/PAS"/>
    <property type="match status" value="1"/>
</dbReference>
<dbReference type="RefSeq" id="XP_022668133.1">
    <property type="nucleotide sequence ID" value="XM_022812398.1"/>
</dbReference>
<dbReference type="SMART" id="SM00091">
    <property type="entry name" value="PAS"/>
    <property type="match status" value="2"/>
</dbReference>
<keyword evidence="2" id="KW-0677">Repeat</keyword>
<keyword evidence="3" id="KW-0805">Transcription regulation</keyword>
<dbReference type="FunFam" id="4.10.280.10:FF:000011">
    <property type="entry name" value="Aryl hydrocarbon receptor nuclear translocator 2"/>
    <property type="match status" value="1"/>
</dbReference>
<dbReference type="CTD" id="41084"/>
<dbReference type="FunCoup" id="A0A7M7MIR5">
    <property type="interactions" value="1012"/>
</dbReference>
<dbReference type="SUPFAM" id="SSF55785">
    <property type="entry name" value="PYP-like sensor domain (PAS domain)"/>
    <property type="match status" value="2"/>
</dbReference>
<evidence type="ECO:0000313" key="12">
    <source>
        <dbReference type="Proteomes" id="UP000594260"/>
    </source>
</evidence>
<feature type="region of interest" description="Disordered" evidence="8">
    <location>
        <begin position="270"/>
        <end position="296"/>
    </location>
</feature>
<dbReference type="InterPro" id="IPR011598">
    <property type="entry name" value="bHLH_dom"/>
</dbReference>
<evidence type="ECO:0000256" key="1">
    <source>
        <dbReference type="ARBA" id="ARBA00004123"/>
    </source>
</evidence>
<dbReference type="EnsemblMetazoa" id="XM_022812399">
    <property type="protein sequence ID" value="XP_022668134"/>
    <property type="gene ID" value="LOC111253254"/>
</dbReference>
<dbReference type="EnsemblMetazoa" id="XM_022812400">
    <property type="protein sequence ID" value="XP_022668135"/>
    <property type="gene ID" value="LOC111253254"/>
</dbReference>
<feature type="compositionally biased region" description="Polar residues" evidence="8">
    <location>
        <begin position="581"/>
        <end position="593"/>
    </location>
</feature>
<reference evidence="11" key="1">
    <citation type="submission" date="2021-01" db="UniProtKB">
        <authorList>
            <consortium name="EnsemblMetazoa"/>
        </authorList>
    </citation>
    <scope>IDENTIFICATION</scope>
</reference>
<dbReference type="Gene3D" id="4.10.280.10">
    <property type="entry name" value="Helix-loop-helix DNA-binding domain"/>
    <property type="match status" value="1"/>
</dbReference>
<feature type="compositionally biased region" description="Gly residues" evidence="8">
    <location>
        <begin position="596"/>
        <end position="608"/>
    </location>
</feature>
<feature type="domain" description="PAS" evidence="9">
    <location>
        <begin position="157"/>
        <end position="221"/>
    </location>
</feature>
<dbReference type="NCBIfam" id="TIGR00229">
    <property type="entry name" value="sensory_box"/>
    <property type="match status" value="1"/>
</dbReference>
<dbReference type="PRINTS" id="PR00785">
    <property type="entry name" value="NCTRNSLOCATR"/>
</dbReference>
<dbReference type="InParanoid" id="A0A7M7MIR5"/>
<evidence type="ECO:0000259" key="10">
    <source>
        <dbReference type="PROSITE" id="PS50888"/>
    </source>
</evidence>
<feature type="region of interest" description="Disordered" evidence="8">
    <location>
        <begin position="536"/>
        <end position="725"/>
    </location>
</feature>
<dbReference type="InterPro" id="IPR050933">
    <property type="entry name" value="Circadian_TF"/>
</dbReference>
<dbReference type="GO" id="GO:0005737">
    <property type="term" value="C:cytoplasm"/>
    <property type="evidence" value="ECO:0007669"/>
    <property type="project" value="InterPro"/>
</dbReference>
<evidence type="ECO:0000256" key="8">
    <source>
        <dbReference type="SAM" id="MobiDB-lite"/>
    </source>
</evidence>
<comment type="subcellular location">
    <subcellularLocation>
        <location evidence="1">Nucleus</location>
    </subcellularLocation>
</comment>
<dbReference type="SUPFAM" id="SSF47459">
    <property type="entry name" value="HLH, helix-loop-helix DNA-binding domain"/>
    <property type="match status" value="1"/>
</dbReference>
<dbReference type="CDD" id="cd18947">
    <property type="entry name" value="bHLH-PAS_ARNT"/>
    <property type="match status" value="1"/>
</dbReference>
<feature type="compositionally biased region" description="Low complexity" evidence="8">
    <location>
        <begin position="696"/>
        <end position="707"/>
    </location>
</feature>
<dbReference type="InterPro" id="IPR013767">
    <property type="entry name" value="PAS_fold"/>
</dbReference>
<dbReference type="GO" id="GO:0005634">
    <property type="term" value="C:nucleus"/>
    <property type="evidence" value="ECO:0007669"/>
    <property type="project" value="UniProtKB-SubCell"/>
</dbReference>
<protein>
    <recommendedName>
        <fullName evidence="7">Aryl hydrocarbon receptor nuclear translocator homolog</fullName>
    </recommendedName>
</protein>
<evidence type="ECO:0000259" key="9">
    <source>
        <dbReference type="PROSITE" id="PS50112"/>
    </source>
</evidence>
<accession>A0A7M7MIR5</accession>
<dbReference type="Pfam" id="PF00010">
    <property type="entry name" value="HLH"/>
    <property type="match status" value="1"/>
</dbReference>
<feature type="compositionally biased region" description="Low complexity" evidence="8">
    <location>
        <begin position="631"/>
        <end position="657"/>
    </location>
</feature>
<dbReference type="Proteomes" id="UP000594260">
    <property type="component" value="Unplaced"/>
</dbReference>
<sequence>MDEDSMHEHHSKDTRYARLSQTAGVGSLWDGAGEGVLGTGGLSGHAPGGVGGPLGGVAGLGGRGGGGTGSEGSGGAGDLMETLSAKKENHSEIERRRRNKMTAYITELSDMVPTCSALARKPDKLTILRMAVAHMKNLQGTGNTSSDGTYKPSFLTDQELKHLILEAADGFLFVVSCDTGRVVYVSDSVGPVLGHAQADWFNTCLYDLVHPDDVEKIREQLATQDSSNPGRILDLKTGTVKKEGHQSSMRLCMGSRRGFICRMKVGDSPLTSSAHEQLRPQRGLRGGGGPGEAPGPGNVHYAVVHCTGYIKNWPPSANRVTHEDLGGGPSHCCLVAIGRLQVTSTPNNGDLLGSQCANEFVSRHAVDGKFTFVDQRVSGVLGYQPQELLAKTCFDLFHPEDQAHMKDSFDQVLKLKGQPVSVMFRIRAKQVGGPVPPLRQVAAGEWVWLRSSAFAFLNPYTSDVEYIVCTNTAAKTLHGHDATDVANSNASEQPGGYATVGAGLLKSEGAPPDYSTGLGGAGTAYPSIMRLPVGGVPGLTPTRPPSGPAYSYAGAPGTTPAGPPVGVVQPSEYNNNRNNNVAASGGQQANNNSATPGGGAATGAGVAGGQMSPHPGTPGGYGTHGALSPSQQTTQQTTQQTNSPGGAQQTAPGGQPTYTQLAPSTAPSRGVWSQWQQTTPASAAAAGAGGSSTPDSHSQSHPQTHQQAPGPVPNAGGGQPQGQELSDMLQMLDQGGPGASFEELSMFNTFNE</sequence>
<dbReference type="OMA" id="NINMFNT"/>
<keyword evidence="12" id="KW-1185">Reference proteome</keyword>
<keyword evidence="4" id="KW-0238">DNA-binding</keyword>
<dbReference type="OrthoDB" id="71302at2759"/>
<dbReference type="CDD" id="cd00130">
    <property type="entry name" value="PAS"/>
    <property type="match status" value="2"/>
</dbReference>
<dbReference type="InterPro" id="IPR000014">
    <property type="entry name" value="PAS"/>
</dbReference>
<evidence type="ECO:0000256" key="3">
    <source>
        <dbReference type="ARBA" id="ARBA00023015"/>
    </source>
</evidence>
<dbReference type="GO" id="GO:0046983">
    <property type="term" value="F:protein dimerization activity"/>
    <property type="evidence" value="ECO:0007669"/>
    <property type="project" value="InterPro"/>
</dbReference>
<dbReference type="GO" id="GO:0003700">
    <property type="term" value="F:DNA-binding transcription factor activity"/>
    <property type="evidence" value="ECO:0007669"/>
    <property type="project" value="InterPro"/>
</dbReference>
<feature type="compositionally biased region" description="Polar residues" evidence="8">
    <location>
        <begin position="658"/>
        <end position="680"/>
    </location>
</feature>
<dbReference type="AlphaFoldDB" id="A0A7M7MIR5"/>
<dbReference type="EnsemblMetazoa" id="XM_022812398">
    <property type="protein sequence ID" value="XP_022668133"/>
    <property type="gene ID" value="LOC111253254"/>
</dbReference>
<keyword evidence="6" id="KW-0539">Nucleus</keyword>
<proteinExistence type="predicted"/>
<dbReference type="RefSeq" id="XP_022668135.1">
    <property type="nucleotide sequence ID" value="XM_022812400.1"/>
</dbReference>
<evidence type="ECO:0000256" key="2">
    <source>
        <dbReference type="ARBA" id="ARBA00022737"/>
    </source>
</evidence>
<dbReference type="PROSITE" id="PS50888">
    <property type="entry name" value="BHLH"/>
    <property type="match status" value="1"/>
</dbReference>
<feature type="compositionally biased region" description="Gly residues" evidence="8">
    <location>
        <begin position="54"/>
        <end position="77"/>
    </location>
</feature>
<dbReference type="GO" id="GO:0045944">
    <property type="term" value="P:positive regulation of transcription by RNA polymerase II"/>
    <property type="evidence" value="ECO:0007669"/>
    <property type="project" value="UniProtKB-ARBA"/>
</dbReference>
<dbReference type="InterPro" id="IPR036638">
    <property type="entry name" value="HLH_DNA-bd_sf"/>
</dbReference>
<name>A0A7M7MIR5_VARDE</name>
<evidence type="ECO:0000256" key="4">
    <source>
        <dbReference type="ARBA" id="ARBA00023125"/>
    </source>
</evidence>
<dbReference type="GeneID" id="111253254"/>
<dbReference type="GO" id="GO:0003677">
    <property type="term" value="F:DNA binding"/>
    <property type="evidence" value="ECO:0007669"/>
    <property type="project" value="UniProtKB-KW"/>
</dbReference>
<dbReference type="Gene3D" id="3.30.450.20">
    <property type="entry name" value="PAS domain"/>
    <property type="match status" value="2"/>
</dbReference>
<dbReference type="Pfam" id="PF00989">
    <property type="entry name" value="PAS"/>
    <property type="match status" value="1"/>
</dbReference>
<evidence type="ECO:0000256" key="6">
    <source>
        <dbReference type="ARBA" id="ARBA00023242"/>
    </source>
</evidence>
<dbReference type="KEGG" id="vde:111253254"/>
<organism evidence="11 12">
    <name type="scientific">Varroa destructor</name>
    <name type="common">Honeybee mite</name>
    <dbReference type="NCBI Taxonomy" id="109461"/>
    <lineage>
        <taxon>Eukaryota</taxon>
        <taxon>Metazoa</taxon>
        <taxon>Ecdysozoa</taxon>
        <taxon>Arthropoda</taxon>
        <taxon>Chelicerata</taxon>
        <taxon>Arachnida</taxon>
        <taxon>Acari</taxon>
        <taxon>Parasitiformes</taxon>
        <taxon>Mesostigmata</taxon>
        <taxon>Gamasina</taxon>
        <taxon>Dermanyssoidea</taxon>
        <taxon>Varroidae</taxon>
        <taxon>Varroa</taxon>
    </lineage>
</organism>
<dbReference type="InterPro" id="IPR035965">
    <property type="entry name" value="PAS-like_dom_sf"/>
</dbReference>